<dbReference type="Pfam" id="PF05057">
    <property type="entry name" value="DUF676"/>
    <property type="match status" value="1"/>
</dbReference>
<feature type="domain" description="DUF676" evidence="3">
    <location>
        <begin position="4"/>
        <end position="201"/>
    </location>
</feature>
<dbReference type="InterPro" id="IPR007751">
    <property type="entry name" value="DUF676_lipase-like"/>
</dbReference>
<dbReference type="InterPro" id="IPR029058">
    <property type="entry name" value="AB_hydrolase_fold"/>
</dbReference>
<accession>A0ABP0ZHR2</accession>
<dbReference type="InterPro" id="IPR044294">
    <property type="entry name" value="Lipase-like"/>
</dbReference>
<name>A0ABP0ZHR2_9ASCO</name>
<dbReference type="GeneID" id="92205315"/>
<proteinExistence type="inferred from homology"/>
<keyword evidence="5" id="KW-1185">Reference proteome</keyword>
<evidence type="ECO:0000259" key="3">
    <source>
        <dbReference type="Pfam" id="PF05057"/>
    </source>
</evidence>
<dbReference type="PANTHER" id="PTHR12482:SF65">
    <property type="entry name" value="ESTERASE, PUTATIVE (AFU_ORTHOLOGUE AFUA_3G12320)-RELATED"/>
    <property type="match status" value="1"/>
</dbReference>
<evidence type="ECO:0000256" key="1">
    <source>
        <dbReference type="ARBA" id="ARBA00007920"/>
    </source>
</evidence>
<keyword evidence="2" id="KW-0443">Lipid metabolism</keyword>
<evidence type="ECO:0000313" key="5">
    <source>
        <dbReference type="Proteomes" id="UP001497383"/>
    </source>
</evidence>
<dbReference type="Proteomes" id="UP001497383">
    <property type="component" value="Chromosome 1"/>
</dbReference>
<keyword evidence="2" id="KW-0442">Lipid degradation</keyword>
<reference evidence="4 5" key="1">
    <citation type="submission" date="2024-03" db="EMBL/GenBank/DDBJ databases">
        <authorList>
            <person name="Brejova B."/>
        </authorList>
    </citation>
    <scope>NUCLEOTIDE SEQUENCE [LARGE SCALE GENOMIC DNA]</scope>
    <source>
        <strain evidence="4 5">CBS 14171</strain>
    </source>
</reference>
<protein>
    <recommendedName>
        <fullName evidence="3">DUF676 domain-containing protein</fullName>
    </recommendedName>
</protein>
<evidence type="ECO:0000256" key="2">
    <source>
        <dbReference type="ARBA" id="ARBA00022963"/>
    </source>
</evidence>
<sequence>MVDYHLVILVHGIWGNSSHLAYIEKQLNEHIKPTDGSKLLVHKTGSHSGYLTYDGIDVNGKRICDEIREEVQMVQNEGNRVTKFSIVGYSLGGLISRYAIGILYSQGFFKEVEPINFVTFCTPHIGVSNPQTHNLSVRIYNKTAPFFLLTTGSQFFLRDHVGTHKKPLIAWMADPNSQFYAALKSFKYRSLYANVVNDKRCSWFTASITPGDPLNSMYNKSPKNIICEYIKGYEPNVIDYTKPLHYEKKDGDEPASKPRFSGFWKTLNWLRIIGNVIVHTPFWALSFVITSIVEKIKSMSRLRKFNSQLSNRLSHLHEYHEDTSLLTDFSNKLEDDQDNLVEDVYGAMNWKVEHSAKFPKIKLDANQSFAVEKLNTLGWKKYPVILRHTPATHAGAIVRHADPNFDEGKVVVRHFINEVFKLE</sequence>
<gene>
    <name evidence="4" type="ORF">LODBEIA_P01190</name>
</gene>
<dbReference type="RefSeq" id="XP_066827057.1">
    <property type="nucleotide sequence ID" value="XM_066971050.1"/>
</dbReference>
<organism evidence="4 5">
    <name type="scientific">Lodderomyces beijingensis</name>
    <dbReference type="NCBI Taxonomy" id="1775926"/>
    <lineage>
        <taxon>Eukaryota</taxon>
        <taxon>Fungi</taxon>
        <taxon>Dikarya</taxon>
        <taxon>Ascomycota</taxon>
        <taxon>Saccharomycotina</taxon>
        <taxon>Pichiomycetes</taxon>
        <taxon>Debaryomycetaceae</taxon>
        <taxon>Candida/Lodderomyces clade</taxon>
        <taxon>Lodderomyces</taxon>
    </lineage>
</organism>
<dbReference type="EMBL" id="OZ022405">
    <property type="protein sequence ID" value="CAK9435392.1"/>
    <property type="molecule type" value="Genomic_DNA"/>
</dbReference>
<dbReference type="PANTHER" id="PTHR12482">
    <property type="entry name" value="LIPASE ROG1-RELATED-RELATED"/>
    <property type="match status" value="1"/>
</dbReference>
<dbReference type="Gene3D" id="3.40.50.1820">
    <property type="entry name" value="alpha/beta hydrolase"/>
    <property type="match status" value="1"/>
</dbReference>
<dbReference type="SUPFAM" id="SSF53474">
    <property type="entry name" value="alpha/beta-Hydrolases"/>
    <property type="match status" value="1"/>
</dbReference>
<comment type="similarity">
    <text evidence="1">Belongs to the putative lipase ROG1 family.</text>
</comment>
<evidence type="ECO:0000313" key="4">
    <source>
        <dbReference type="EMBL" id="CAK9435392.1"/>
    </source>
</evidence>